<name>A0A1Q9CZU9_SYMMI</name>
<dbReference type="Proteomes" id="UP000186817">
    <property type="component" value="Unassembled WGS sequence"/>
</dbReference>
<dbReference type="EMBL" id="LSRX01000815">
    <property type="protein sequence ID" value="OLP88430.1"/>
    <property type="molecule type" value="Genomic_DNA"/>
</dbReference>
<feature type="region of interest" description="Disordered" evidence="1">
    <location>
        <begin position="456"/>
        <end position="508"/>
    </location>
</feature>
<accession>A0A1Q9CZU9</accession>
<keyword evidence="3" id="KW-1185">Reference proteome</keyword>
<feature type="region of interest" description="Disordered" evidence="1">
    <location>
        <begin position="912"/>
        <end position="957"/>
    </location>
</feature>
<evidence type="ECO:0000313" key="2">
    <source>
        <dbReference type="EMBL" id="OLP88430.1"/>
    </source>
</evidence>
<feature type="compositionally biased region" description="Basic residues" evidence="1">
    <location>
        <begin position="545"/>
        <end position="554"/>
    </location>
</feature>
<feature type="region of interest" description="Disordered" evidence="1">
    <location>
        <begin position="215"/>
        <end position="295"/>
    </location>
</feature>
<sequence length="1529" mass="169650">MIEGLAAEWDAIESLRDDLRKGKALIAEVSEKQVDIKMPSKYSRLLLPMLNRMREAGKKLPGVEALRCEVRVIMQKNKRDPSEEDIQKYAWLLRKNCGFIKMKCRRQEDPEFQELCLALDPDLQELRVLGVGIVDQINESLARRRAAKAARAEDPQVESDEDAYDDDDDGTDDCSDLASHLSDFKAACEESDVGTERSDVPELSDANMDQQVVEVPDESPGTVVEVPKENRPGTVVEVPKANSGPSAVVEVPKENSGPGGPQRDATAPQGSSGTSAGVKKTTFVPGVEPDAREKALKADRIKQIKERLAKLRAKRDRITDPAVKPTTPAPAAVVLTGAMDSADTLPYDMDAVETPPEQTSDGSPSRAVEDRRLEYQGKGQVTKPWPGNPPSPEDKKVEGSTPEPFTPDKELCLENNNRLLTDSCVSIIYLLILLMTINRSVQESWAGPVDRVDQLTLRQNKKDTDGRGNRGRGGRGGARGRGRGGGRSSAAAAGTAADDHKEDEPQYTTEEWLQWYQEPGDYWYETPKKALKTEAAQEPESAMKTSKKGNKPKQPKSDTEPKSSEKPEEPQSDVEPKSGKKPKEPKTKAGSAKGKTKAEAKAKGRASKNAKSTDDVPAEELVGKRGRVPDCAGIKFYPNKKARTADGEATTFARRYKPATPFKAQRWEAIRNCFRTQVLPKISGSRTLYEDNVASCVDKCCKKYIKQARAKAASTRGNKWKEFVLCLLLLLFSYTEDELAQDYDCLEFYAGRARTTAAMRNKSFKAARFDKKYNESVLLIYLVTGLGGTWFVEQPNQSVLEYYPSFRKMIMDLYNIRGIRHEMVDVPLRIGDSQEEYPPRFAFYLAHHCELLKASAEGLPEELEAAQSNPDNAAATWCASDADAALSEAPTIPEIDDEEVNAFFGSMTLTVVKTEPADESPTKDKARPRGDGSAAPPSDAPAVDSKAPGTSRPIATPARAPAVPGIIKLESNLKEKLLLAARSRLNRMMKPHKKKKGLEAPESARRYWEDVFLQRLEKIITKKEKYTMKVAEGWYSGARYRRNLYDDVDEYWASAPVEIPEGSFKGVSAYHKSKVSEASLVNASSGSQTNKDRHIEVLQSWVVKMEEQHESNAKKYLDKKDTETTKRAPPKNNNARPKKASCSSTVRAARRVIADIGERAAASSGGLLELSKCREHDAENDTHRLFVERLHLSLEKWAWFVGTQDHPIFSMAREGLVSLERTAGWPKNVIEEEGALGLLVQQCKDENDFVLHEGVFDRRSGEKFHACILAVTGDWQWLVKSGKLGRNYNHVVKSTKEAANPEGICHLCQAGQRGHSFEHLDTRTPSWLSTFLRQDPFLHPRSPLADLPHEPGKAATIFKFDVWHTCHLGVCKALAGSGLALLSETFPGRSKDARFEALSNDYLHWCAQNHRQALLTKITKETVGWDKNSSYPKASWYKGSLSTTMCEYIEAVTKDAEFEDELLTKCGEAVQALNQFISGLYQGEAFLDSATARTLGEYGLRFLRRYTWCARIHGTAVAVPILAEGSDAG</sequence>
<feature type="compositionally biased region" description="Low complexity" evidence="1">
    <location>
        <begin position="931"/>
        <end position="948"/>
    </location>
</feature>
<feature type="compositionally biased region" description="Basic and acidic residues" evidence="1">
    <location>
        <begin position="1112"/>
        <end position="1126"/>
    </location>
</feature>
<feature type="region of interest" description="Disordered" evidence="1">
    <location>
        <begin position="148"/>
        <end position="177"/>
    </location>
</feature>
<feature type="region of interest" description="Disordered" evidence="1">
    <location>
        <begin position="1112"/>
        <end position="1144"/>
    </location>
</feature>
<feature type="compositionally biased region" description="Basic and acidic residues" evidence="1">
    <location>
        <begin position="555"/>
        <end position="587"/>
    </location>
</feature>
<feature type="compositionally biased region" description="Basic and acidic residues" evidence="1">
    <location>
        <begin position="920"/>
        <end position="930"/>
    </location>
</feature>
<dbReference type="OrthoDB" id="429395at2759"/>
<feature type="region of interest" description="Disordered" evidence="1">
    <location>
        <begin position="346"/>
        <end position="408"/>
    </location>
</feature>
<evidence type="ECO:0000256" key="1">
    <source>
        <dbReference type="SAM" id="MobiDB-lite"/>
    </source>
</evidence>
<feature type="region of interest" description="Disordered" evidence="1">
    <location>
        <begin position="533"/>
        <end position="618"/>
    </location>
</feature>
<gene>
    <name evidence="2" type="ORF">AK812_SmicGene30244</name>
</gene>
<feature type="compositionally biased region" description="Polar residues" evidence="1">
    <location>
        <begin position="1131"/>
        <end position="1144"/>
    </location>
</feature>
<feature type="compositionally biased region" description="Acidic residues" evidence="1">
    <location>
        <begin position="155"/>
        <end position="175"/>
    </location>
</feature>
<protein>
    <submittedName>
        <fullName evidence="2">Uncharacterized protein</fullName>
    </submittedName>
</protein>
<evidence type="ECO:0000313" key="3">
    <source>
        <dbReference type="Proteomes" id="UP000186817"/>
    </source>
</evidence>
<comment type="caution">
    <text evidence="2">The sequence shown here is derived from an EMBL/GenBank/DDBJ whole genome shotgun (WGS) entry which is preliminary data.</text>
</comment>
<organism evidence="2 3">
    <name type="scientific">Symbiodinium microadriaticum</name>
    <name type="common">Dinoflagellate</name>
    <name type="synonym">Zooxanthella microadriatica</name>
    <dbReference type="NCBI Taxonomy" id="2951"/>
    <lineage>
        <taxon>Eukaryota</taxon>
        <taxon>Sar</taxon>
        <taxon>Alveolata</taxon>
        <taxon>Dinophyceae</taxon>
        <taxon>Suessiales</taxon>
        <taxon>Symbiodiniaceae</taxon>
        <taxon>Symbiodinium</taxon>
    </lineage>
</organism>
<reference evidence="2 3" key="1">
    <citation type="submission" date="2016-02" db="EMBL/GenBank/DDBJ databases">
        <title>Genome analysis of coral dinoflagellate symbionts highlights evolutionary adaptations to a symbiotic lifestyle.</title>
        <authorList>
            <person name="Aranda M."/>
            <person name="Li Y."/>
            <person name="Liew Y.J."/>
            <person name="Baumgarten S."/>
            <person name="Simakov O."/>
            <person name="Wilson M."/>
            <person name="Piel J."/>
            <person name="Ashoor H."/>
            <person name="Bougouffa S."/>
            <person name="Bajic V.B."/>
            <person name="Ryu T."/>
            <person name="Ravasi T."/>
            <person name="Bayer T."/>
            <person name="Micklem G."/>
            <person name="Kim H."/>
            <person name="Bhak J."/>
            <person name="Lajeunesse T.C."/>
            <person name="Voolstra C.R."/>
        </authorList>
    </citation>
    <scope>NUCLEOTIDE SEQUENCE [LARGE SCALE GENOMIC DNA]</scope>
    <source>
        <strain evidence="2 3">CCMP2467</strain>
    </source>
</reference>
<feature type="compositionally biased region" description="Basic residues" evidence="1">
    <location>
        <begin position="469"/>
        <end position="484"/>
    </location>
</feature>
<proteinExistence type="predicted"/>